<accession>X1TS17</accession>
<dbReference type="AlphaFoldDB" id="X1TS17"/>
<reference evidence="1" key="1">
    <citation type="journal article" date="2014" name="Front. Microbiol.">
        <title>High frequency of phylogenetically diverse reductive dehalogenase-homologous genes in deep subseafloor sedimentary metagenomes.</title>
        <authorList>
            <person name="Kawai M."/>
            <person name="Futagami T."/>
            <person name="Toyoda A."/>
            <person name="Takaki Y."/>
            <person name="Nishi S."/>
            <person name="Hori S."/>
            <person name="Arai W."/>
            <person name="Tsubouchi T."/>
            <person name="Morono Y."/>
            <person name="Uchiyama I."/>
            <person name="Ito T."/>
            <person name="Fujiyama A."/>
            <person name="Inagaki F."/>
            <person name="Takami H."/>
        </authorList>
    </citation>
    <scope>NUCLEOTIDE SEQUENCE</scope>
    <source>
        <strain evidence="1">Expedition CK06-06</strain>
    </source>
</reference>
<organism evidence="1">
    <name type="scientific">marine sediment metagenome</name>
    <dbReference type="NCBI Taxonomy" id="412755"/>
    <lineage>
        <taxon>unclassified sequences</taxon>
        <taxon>metagenomes</taxon>
        <taxon>ecological metagenomes</taxon>
    </lineage>
</organism>
<gene>
    <name evidence="1" type="ORF">S12H4_41640</name>
</gene>
<sequence>MENFGGDYNFYIWNGPAPGNWTFWDSASRNPSPLARDLWSIPGVNDTVGMAAPH</sequence>
<evidence type="ECO:0000313" key="1">
    <source>
        <dbReference type="EMBL" id="GAJ08128.1"/>
    </source>
</evidence>
<proteinExistence type="predicted"/>
<dbReference type="EMBL" id="BARW01025396">
    <property type="protein sequence ID" value="GAJ08128.1"/>
    <property type="molecule type" value="Genomic_DNA"/>
</dbReference>
<name>X1TS17_9ZZZZ</name>
<comment type="caution">
    <text evidence="1">The sequence shown here is derived from an EMBL/GenBank/DDBJ whole genome shotgun (WGS) entry which is preliminary data.</text>
</comment>
<protein>
    <submittedName>
        <fullName evidence="1">Uncharacterized protein</fullName>
    </submittedName>
</protein>